<feature type="binding site" evidence="6">
    <location>
        <begin position="280"/>
        <end position="283"/>
    </location>
    <ligand>
        <name>substrate</name>
    </ligand>
</feature>
<feature type="region of interest" description="Disordered" evidence="7">
    <location>
        <begin position="34"/>
        <end position="54"/>
    </location>
</feature>
<evidence type="ECO:0000256" key="5">
    <source>
        <dbReference type="PIRSR" id="PIRSR001221-1"/>
    </source>
</evidence>
<organism evidence="9 10">
    <name type="scientific">Meripilus lineatus</name>
    <dbReference type="NCBI Taxonomy" id="2056292"/>
    <lineage>
        <taxon>Eukaryota</taxon>
        <taxon>Fungi</taxon>
        <taxon>Dikarya</taxon>
        <taxon>Basidiomycota</taxon>
        <taxon>Agaricomycotina</taxon>
        <taxon>Agaricomycetes</taxon>
        <taxon>Polyporales</taxon>
        <taxon>Meripilaceae</taxon>
        <taxon>Meripilus</taxon>
    </lineage>
</organism>
<accession>A0AAD5YH42</accession>
<sequence length="605" mass="66412">MRGSVRILVRSEGGFDFEEIGAYPSLDPNMPDGAPIGPYGAPAFQSANPPDDDPTWSKISRDKLAQRARQLLQWPTQPLPEGFTHEIPLDVSNLPTQSLTPREQGIVTQDATGLARSIRIGNYSAVEVIKAFIHVAAISQQLTNCLTEVFFEEGIKRAEELDKYLSETGKVIGPLHGVPVTIKDHIKVKDHDTSTGYIAWANKSVAKEDAVAVKILRDAGAILFVKTANPQTLLSLETNNNIFGRTRNPYNRALSSGGSSGGEGALISMHGSPMGIGTDIGGSIRIPAAHCGLYGLKGSVGRIPHAGLLGSHDGMDAIIGALGPLATSARDLSLFCRVMLQSEPWLIEPPLLQIPWKQELAEGNGIPEKLSIAILWDDGVVKPHPPILNSLRHTRDALINAGHDVIDWVPVDHQEAWDLILKLYFLDGGEEYRDILKDDPPVPQTQWILNQVPNNGKPFSVAEIFKLNLAREAFRLKVAKHWNATADRTSTGRQVDAILSAVAPTLAPPHDTTRWWGYTSYWNLVDYPAVVFPVGRFSAPGFNIADSSEYLAYLPRNEQEDFIQMQWEPEVYNNAPISLQLIGRRLNEEKLLGVLHKVEGALCHD</sequence>
<dbReference type="Pfam" id="PF01425">
    <property type="entry name" value="Amidase"/>
    <property type="match status" value="1"/>
</dbReference>
<evidence type="ECO:0000256" key="1">
    <source>
        <dbReference type="ARBA" id="ARBA00001311"/>
    </source>
</evidence>
<dbReference type="EMBL" id="JANAWD010000314">
    <property type="protein sequence ID" value="KAJ3481592.1"/>
    <property type="molecule type" value="Genomic_DNA"/>
</dbReference>
<comment type="caution">
    <text evidence="9">The sequence shown here is derived from an EMBL/GenBank/DDBJ whole genome shotgun (WGS) entry which is preliminary data.</text>
</comment>
<feature type="binding site" evidence="6">
    <location>
        <position position="259"/>
    </location>
    <ligand>
        <name>substrate</name>
    </ligand>
</feature>
<reference evidence="9" key="1">
    <citation type="submission" date="2022-07" db="EMBL/GenBank/DDBJ databases">
        <title>Genome Sequence of Physisporinus lineatus.</title>
        <authorList>
            <person name="Buettner E."/>
        </authorList>
    </citation>
    <scope>NUCLEOTIDE SEQUENCE</scope>
    <source>
        <strain evidence="9">VT162</strain>
    </source>
</reference>
<gene>
    <name evidence="9" type="ORF">NLI96_g7557</name>
</gene>
<comment type="catalytic activity">
    <reaction evidence="1">
        <text>a monocarboxylic acid amide + H2O = a monocarboxylate + NH4(+)</text>
        <dbReference type="Rhea" id="RHEA:12020"/>
        <dbReference type="ChEBI" id="CHEBI:15377"/>
        <dbReference type="ChEBI" id="CHEBI:28938"/>
        <dbReference type="ChEBI" id="CHEBI:35757"/>
        <dbReference type="ChEBI" id="CHEBI:83628"/>
        <dbReference type="EC" id="3.5.1.4"/>
    </reaction>
</comment>
<dbReference type="Gene3D" id="3.90.1300.10">
    <property type="entry name" value="Amidase signature (AS) domain"/>
    <property type="match status" value="1"/>
</dbReference>
<evidence type="ECO:0000256" key="2">
    <source>
        <dbReference type="ARBA" id="ARBA00009199"/>
    </source>
</evidence>
<keyword evidence="4" id="KW-0378">Hydrolase</keyword>
<dbReference type="AlphaFoldDB" id="A0AAD5YH42"/>
<evidence type="ECO:0000256" key="7">
    <source>
        <dbReference type="SAM" id="MobiDB-lite"/>
    </source>
</evidence>
<dbReference type="InterPro" id="IPR020556">
    <property type="entry name" value="Amidase_CS"/>
</dbReference>
<dbReference type="PROSITE" id="PS00571">
    <property type="entry name" value="AMIDASES"/>
    <property type="match status" value="1"/>
</dbReference>
<feature type="binding site" evidence="6">
    <location>
        <position position="233"/>
    </location>
    <ligand>
        <name>substrate</name>
    </ligand>
</feature>
<evidence type="ECO:0000256" key="3">
    <source>
        <dbReference type="ARBA" id="ARBA00012922"/>
    </source>
</evidence>
<feature type="domain" description="Amidase" evidence="8">
    <location>
        <begin position="127"/>
        <end position="592"/>
    </location>
</feature>
<feature type="active site" description="Acyl-ester intermediate" evidence="5">
    <location>
        <position position="283"/>
    </location>
</feature>
<evidence type="ECO:0000259" key="8">
    <source>
        <dbReference type="Pfam" id="PF01425"/>
    </source>
</evidence>
<protein>
    <recommendedName>
        <fullName evidence="3">amidase</fullName>
        <ecNumber evidence="3">3.5.1.4</ecNumber>
    </recommendedName>
</protein>
<feature type="active site" description="Charge relay system" evidence="5">
    <location>
        <position position="183"/>
    </location>
</feature>
<evidence type="ECO:0000256" key="6">
    <source>
        <dbReference type="PIRSR" id="PIRSR001221-2"/>
    </source>
</evidence>
<evidence type="ECO:0000256" key="4">
    <source>
        <dbReference type="ARBA" id="ARBA00022801"/>
    </source>
</evidence>
<keyword evidence="10" id="KW-1185">Reference proteome</keyword>
<dbReference type="EC" id="3.5.1.4" evidence="3"/>
<dbReference type="PIRSF" id="PIRSF001221">
    <property type="entry name" value="Amidase_fungi"/>
    <property type="match status" value="1"/>
</dbReference>
<dbReference type="SUPFAM" id="SSF75304">
    <property type="entry name" value="Amidase signature (AS) enzymes"/>
    <property type="match status" value="1"/>
</dbReference>
<evidence type="ECO:0000313" key="10">
    <source>
        <dbReference type="Proteomes" id="UP001212997"/>
    </source>
</evidence>
<dbReference type="PANTHER" id="PTHR46072">
    <property type="entry name" value="AMIDASE-RELATED-RELATED"/>
    <property type="match status" value="1"/>
</dbReference>
<proteinExistence type="inferred from homology"/>
<dbReference type="GO" id="GO:0004040">
    <property type="term" value="F:amidase activity"/>
    <property type="evidence" value="ECO:0007669"/>
    <property type="project" value="UniProtKB-EC"/>
</dbReference>
<evidence type="ECO:0000313" key="9">
    <source>
        <dbReference type="EMBL" id="KAJ3481592.1"/>
    </source>
</evidence>
<dbReference type="InterPro" id="IPR036928">
    <property type="entry name" value="AS_sf"/>
</dbReference>
<feature type="active site" description="Charge relay system" evidence="5">
    <location>
        <position position="259"/>
    </location>
</feature>
<comment type="similarity">
    <text evidence="2">Belongs to the amidase family.</text>
</comment>
<dbReference type="Proteomes" id="UP001212997">
    <property type="component" value="Unassembled WGS sequence"/>
</dbReference>
<dbReference type="InterPro" id="IPR023631">
    <property type="entry name" value="Amidase_dom"/>
</dbReference>
<name>A0AAD5YH42_9APHY</name>